<evidence type="ECO:0000259" key="1">
    <source>
        <dbReference type="Pfam" id="PF09348"/>
    </source>
</evidence>
<comment type="caution">
    <text evidence="2">The sequence shown here is derived from an EMBL/GenBank/DDBJ whole genome shotgun (WGS) entry which is preliminary data.</text>
</comment>
<gene>
    <name evidence="2" type="ORF">FB560_1481</name>
</gene>
<dbReference type="AlphaFoldDB" id="A0A543BLY8"/>
<organism evidence="2 3">
    <name type="scientific">Microbacterium saperdae</name>
    <dbReference type="NCBI Taxonomy" id="69368"/>
    <lineage>
        <taxon>Bacteria</taxon>
        <taxon>Bacillati</taxon>
        <taxon>Actinomycetota</taxon>
        <taxon>Actinomycetes</taxon>
        <taxon>Micrococcales</taxon>
        <taxon>Microbacteriaceae</taxon>
        <taxon>Microbacterium</taxon>
    </lineage>
</organism>
<evidence type="ECO:0000313" key="3">
    <source>
        <dbReference type="Proteomes" id="UP000317209"/>
    </source>
</evidence>
<dbReference type="Pfam" id="PF09348">
    <property type="entry name" value="DUF1990"/>
    <property type="match status" value="1"/>
</dbReference>
<accession>A0A543BLY8</accession>
<dbReference type="OrthoDB" id="120660at2"/>
<feature type="domain" description="DUF1990" evidence="1">
    <location>
        <begin position="16"/>
        <end position="149"/>
    </location>
</feature>
<dbReference type="InterPro" id="IPR018960">
    <property type="entry name" value="DUF1990"/>
</dbReference>
<name>A0A543BLY8_9MICO</name>
<protein>
    <submittedName>
        <fullName evidence="2">Uncharacterized protein (UPF0548 family)</fullName>
    </submittedName>
</protein>
<evidence type="ECO:0000313" key="2">
    <source>
        <dbReference type="EMBL" id="TQL85847.1"/>
    </source>
</evidence>
<dbReference type="RefSeq" id="WP_141871761.1">
    <property type="nucleotide sequence ID" value="NZ_VFOX01000001.1"/>
</dbReference>
<dbReference type="Proteomes" id="UP000317209">
    <property type="component" value="Unassembled WGS sequence"/>
</dbReference>
<sequence>MPFPAYERGTTRHPLDAVPAGLRLTERSVVVPPRARDAVAALVSSWEFKRRAGFEVPADAPAADGEGILAKRMFGIRFAEPVRVVWAGRDGFGYETRPGHPLYGEESFVLDADGVFTARSLSCPSNLFWRLAAPALRVLQLSVSRAYIRIVQSEIATASR</sequence>
<proteinExistence type="predicted"/>
<keyword evidence="3" id="KW-1185">Reference proteome</keyword>
<reference evidence="2 3" key="1">
    <citation type="submission" date="2019-06" db="EMBL/GenBank/DDBJ databases">
        <title>Sequencing the genomes of 1000 actinobacteria strains.</title>
        <authorList>
            <person name="Klenk H.-P."/>
        </authorList>
    </citation>
    <scope>NUCLEOTIDE SEQUENCE [LARGE SCALE GENOMIC DNA]</scope>
    <source>
        <strain evidence="2 3">DSM 20169</strain>
    </source>
</reference>
<dbReference type="EMBL" id="VFOX01000001">
    <property type="protein sequence ID" value="TQL85847.1"/>
    <property type="molecule type" value="Genomic_DNA"/>
</dbReference>